<name>B2A3B7_NATTJ</name>
<sequence>MNWILALFGIGLFLIGVKLLARLTPNLISVTKGDQISWKDLIASFSLGIFLTALTQSSSAVGVIVLVLLDKRVVTFKQTGFFLAGSNIGTTISGQIFTLPIEKLIIPMFIISLVGFLLGYRFWIMQKVSKFLFALSIIFTGLQIISSVTLYYRDSLVTVFEYFSSIFQAFLIGIILTAISQSSSLIIGILIVLSGKHIIAPAYATAAVMGLNVGTSTTLMIASLGLSKHGKLGAVFQVVYNSICALLVFGFFPCFLQIVELISRTPHQFVANSHTFFNLVAGILLVLGWKYIESICYWIVYR</sequence>
<feature type="transmembrane region" description="Helical" evidence="6">
    <location>
        <begin position="104"/>
        <end position="124"/>
    </location>
</feature>
<dbReference type="AlphaFoldDB" id="B2A3B7"/>
<evidence type="ECO:0000256" key="5">
    <source>
        <dbReference type="ARBA" id="ARBA00023136"/>
    </source>
</evidence>
<dbReference type="TCDB" id="2.A.58.2.3">
    <property type="family name" value="the phosphate:na(+) symporter (pnas) family"/>
</dbReference>
<keyword evidence="2" id="KW-1003">Cell membrane</keyword>
<organism evidence="7 8">
    <name type="scientific">Natranaerobius thermophilus (strain ATCC BAA-1301 / DSM 18059 / JW/NM-WN-LF)</name>
    <dbReference type="NCBI Taxonomy" id="457570"/>
    <lineage>
        <taxon>Bacteria</taxon>
        <taxon>Bacillati</taxon>
        <taxon>Bacillota</taxon>
        <taxon>Clostridia</taxon>
        <taxon>Natranaerobiales</taxon>
        <taxon>Natranaerobiaceae</taxon>
        <taxon>Natranaerobius</taxon>
    </lineage>
</organism>
<dbReference type="PANTHER" id="PTHR10010">
    <property type="entry name" value="SOLUTE CARRIER FAMILY 34 SODIUM PHOSPHATE , MEMBER 2-RELATED"/>
    <property type="match status" value="1"/>
</dbReference>
<dbReference type="GO" id="GO:0005886">
    <property type="term" value="C:plasma membrane"/>
    <property type="evidence" value="ECO:0007669"/>
    <property type="project" value="UniProtKB-SubCell"/>
</dbReference>
<protein>
    <submittedName>
        <fullName evidence="7">Na/Pi-cotransporter family protein/PhoU family protein</fullName>
    </submittedName>
</protein>
<feature type="transmembrane region" description="Helical" evidence="6">
    <location>
        <begin position="131"/>
        <end position="153"/>
    </location>
</feature>
<feature type="transmembrane region" description="Helical" evidence="6">
    <location>
        <begin position="234"/>
        <end position="256"/>
    </location>
</feature>
<accession>B2A3B7</accession>
<dbReference type="EMBL" id="CP001034">
    <property type="protein sequence ID" value="ACB85047.1"/>
    <property type="molecule type" value="Genomic_DNA"/>
</dbReference>
<feature type="transmembrane region" description="Helical" evidence="6">
    <location>
        <begin position="165"/>
        <end position="193"/>
    </location>
</feature>
<dbReference type="GO" id="GO:0044341">
    <property type="term" value="P:sodium-dependent phosphate transport"/>
    <property type="evidence" value="ECO:0007669"/>
    <property type="project" value="InterPro"/>
</dbReference>
<evidence type="ECO:0000313" key="8">
    <source>
        <dbReference type="Proteomes" id="UP000001683"/>
    </source>
</evidence>
<feature type="transmembrane region" description="Helical" evidence="6">
    <location>
        <begin position="81"/>
        <end position="98"/>
    </location>
</feature>
<evidence type="ECO:0000256" key="3">
    <source>
        <dbReference type="ARBA" id="ARBA00022692"/>
    </source>
</evidence>
<dbReference type="Pfam" id="PF02690">
    <property type="entry name" value="Na_Pi_cotrans"/>
    <property type="match status" value="2"/>
</dbReference>
<evidence type="ECO:0000256" key="1">
    <source>
        <dbReference type="ARBA" id="ARBA00004651"/>
    </source>
</evidence>
<evidence type="ECO:0000313" key="7">
    <source>
        <dbReference type="EMBL" id="ACB85047.1"/>
    </source>
</evidence>
<keyword evidence="8" id="KW-1185">Reference proteome</keyword>
<evidence type="ECO:0000256" key="2">
    <source>
        <dbReference type="ARBA" id="ARBA00022475"/>
    </source>
</evidence>
<dbReference type="HOGENOM" id="CLU_050150_0_1_9"/>
<dbReference type="RefSeq" id="WP_012447919.1">
    <property type="nucleotide sequence ID" value="NC_010718.1"/>
</dbReference>
<dbReference type="STRING" id="457570.Nther_1464"/>
<dbReference type="InterPro" id="IPR003841">
    <property type="entry name" value="Na/Pi_transpt"/>
</dbReference>
<dbReference type="NCBIfam" id="NF037997">
    <property type="entry name" value="Na_Pi_symport"/>
    <property type="match status" value="1"/>
</dbReference>
<comment type="subcellular location">
    <subcellularLocation>
        <location evidence="1">Cell membrane</location>
        <topology evidence="1">Multi-pass membrane protein</topology>
    </subcellularLocation>
</comment>
<dbReference type="eggNOG" id="COG1283">
    <property type="taxonomic scope" value="Bacteria"/>
</dbReference>
<feature type="transmembrane region" description="Helical" evidence="6">
    <location>
        <begin position="45"/>
        <end position="69"/>
    </location>
</feature>
<evidence type="ECO:0000256" key="4">
    <source>
        <dbReference type="ARBA" id="ARBA00022989"/>
    </source>
</evidence>
<feature type="transmembrane region" description="Helical" evidence="6">
    <location>
        <begin position="276"/>
        <end position="300"/>
    </location>
</feature>
<dbReference type="OrthoDB" id="9763003at2"/>
<reference evidence="7 8" key="2">
    <citation type="journal article" date="2011" name="J. Bacteriol.">
        <title>Complete genome sequence of the anaerobic, halophilic alkalithermophile Natranaerobius thermophilus JW/NM-WN-LF.</title>
        <authorList>
            <person name="Zhao B."/>
            <person name="Mesbah N.M."/>
            <person name="Dalin E."/>
            <person name="Goodwin L."/>
            <person name="Nolan M."/>
            <person name="Pitluck S."/>
            <person name="Chertkov O."/>
            <person name="Brettin T.S."/>
            <person name="Han J."/>
            <person name="Larimer F.W."/>
            <person name="Land M.L."/>
            <person name="Hauser L."/>
            <person name="Kyrpides N."/>
            <person name="Wiegel J."/>
        </authorList>
    </citation>
    <scope>NUCLEOTIDE SEQUENCE [LARGE SCALE GENOMIC DNA]</scope>
    <source>
        <strain evidence="8">ATCC BAA-1301 / DSM 18059 / JW/NM-WN-LF</strain>
    </source>
</reference>
<reference evidence="7 8" key="1">
    <citation type="submission" date="2008-04" db="EMBL/GenBank/DDBJ databases">
        <title>Complete sequence of chromosome of Natranaerobius thermophilus JW/NM-WN-LF.</title>
        <authorList>
            <consortium name="US DOE Joint Genome Institute"/>
            <person name="Copeland A."/>
            <person name="Lucas S."/>
            <person name="Lapidus A."/>
            <person name="Glavina del Rio T."/>
            <person name="Dalin E."/>
            <person name="Tice H."/>
            <person name="Bruce D."/>
            <person name="Goodwin L."/>
            <person name="Pitluck S."/>
            <person name="Chertkov O."/>
            <person name="Brettin T."/>
            <person name="Detter J.C."/>
            <person name="Han C."/>
            <person name="Kuske C.R."/>
            <person name="Schmutz J."/>
            <person name="Larimer F."/>
            <person name="Land M."/>
            <person name="Hauser L."/>
            <person name="Kyrpides N."/>
            <person name="Lykidis A."/>
            <person name="Mesbah N.M."/>
            <person name="Wiegel J."/>
        </authorList>
    </citation>
    <scope>NUCLEOTIDE SEQUENCE [LARGE SCALE GENOMIC DNA]</scope>
    <source>
        <strain evidence="8">ATCC BAA-1301 / DSM 18059 / JW/NM-WN-LF</strain>
    </source>
</reference>
<dbReference type="Proteomes" id="UP000001683">
    <property type="component" value="Chromosome"/>
</dbReference>
<dbReference type="PANTHER" id="PTHR10010:SF46">
    <property type="entry name" value="SODIUM-DEPENDENT PHOSPHATE TRANSPORT PROTEIN 2B"/>
    <property type="match status" value="1"/>
</dbReference>
<evidence type="ECO:0000256" key="6">
    <source>
        <dbReference type="SAM" id="Phobius"/>
    </source>
</evidence>
<keyword evidence="5 6" id="KW-0472">Membrane</keyword>
<proteinExistence type="predicted"/>
<dbReference type="KEGG" id="nth:Nther_1464"/>
<feature type="transmembrane region" description="Helical" evidence="6">
    <location>
        <begin position="200"/>
        <end position="222"/>
    </location>
</feature>
<gene>
    <name evidence="7" type="ordered locus">Nther_1464</name>
</gene>
<keyword evidence="4 6" id="KW-1133">Transmembrane helix</keyword>
<dbReference type="GO" id="GO:0005436">
    <property type="term" value="F:sodium:phosphate symporter activity"/>
    <property type="evidence" value="ECO:0007669"/>
    <property type="project" value="InterPro"/>
</dbReference>
<keyword evidence="3 6" id="KW-0812">Transmembrane</keyword>
<dbReference type="InParanoid" id="B2A3B7"/>